<accession>A0A0A8YTD4</accession>
<dbReference type="AlphaFoldDB" id="A0A0A8YTD4"/>
<protein>
    <submittedName>
        <fullName evidence="1">Uncharacterized protein</fullName>
    </submittedName>
</protein>
<reference evidence="1" key="2">
    <citation type="journal article" date="2015" name="Data Brief">
        <title>Shoot transcriptome of the giant reed, Arundo donax.</title>
        <authorList>
            <person name="Barrero R.A."/>
            <person name="Guerrero F.D."/>
            <person name="Moolhuijzen P."/>
            <person name="Goolsby J.A."/>
            <person name="Tidwell J."/>
            <person name="Bellgard S.E."/>
            <person name="Bellgard M.I."/>
        </authorList>
    </citation>
    <scope>NUCLEOTIDE SEQUENCE</scope>
    <source>
        <tissue evidence="1">Shoot tissue taken approximately 20 cm above the soil surface</tissue>
    </source>
</reference>
<reference evidence="1" key="1">
    <citation type="submission" date="2014-09" db="EMBL/GenBank/DDBJ databases">
        <authorList>
            <person name="Magalhaes I.L.F."/>
            <person name="Oliveira U."/>
            <person name="Santos F.R."/>
            <person name="Vidigal T.H.D.A."/>
            <person name="Brescovit A.D."/>
            <person name="Santos A.J."/>
        </authorList>
    </citation>
    <scope>NUCLEOTIDE SEQUENCE</scope>
    <source>
        <tissue evidence="1">Shoot tissue taken approximately 20 cm above the soil surface</tissue>
    </source>
</reference>
<proteinExistence type="predicted"/>
<sequence>MKLKANVLKGGVINTAYKSNYLFNPTANFD</sequence>
<evidence type="ECO:0000313" key="1">
    <source>
        <dbReference type="EMBL" id="JAD25837.1"/>
    </source>
</evidence>
<name>A0A0A8YTD4_ARUDO</name>
<dbReference type="EMBL" id="GBRH01272058">
    <property type="protein sequence ID" value="JAD25837.1"/>
    <property type="molecule type" value="Transcribed_RNA"/>
</dbReference>
<organism evidence="1">
    <name type="scientific">Arundo donax</name>
    <name type="common">Giant reed</name>
    <name type="synonym">Donax arundinaceus</name>
    <dbReference type="NCBI Taxonomy" id="35708"/>
    <lineage>
        <taxon>Eukaryota</taxon>
        <taxon>Viridiplantae</taxon>
        <taxon>Streptophyta</taxon>
        <taxon>Embryophyta</taxon>
        <taxon>Tracheophyta</taxon>
        <taxon>Spermatophyta</taxon>
        <taxon>Magnoliopsida</taxon>
        <taxon>Liliopsida</taxon>
        <taxon>Poales</taxon>
        <taxon>Poaceae</taxon>
        <taxon>PACMAD clade</taxon>
        <taxon>Arundinoideae</taxon>
        <taxon>Arundineae</taxon>
        <taxon>Arundo</taxon>
    </lineage>
</organism>